<dbReference type="AlphaFoldDB" id="A0AAN9QIN4"/>
<dbReference type="Proteomes" id="UP001374584">
    <property type="component" value="Unassembled WGS sequence"/>
</dbReference>
<dbReference type="EMBL" id="JAYMYR010000011">
    <property type="protein sequence ID" value="KAK7332853.1"/>
    <property type="molecule type" value="Genomic_DNA"/>
</dbReference>
<sequence>MTIHPTDFVIVRARPEVLKEEDSDNKDSVGAVEVSILENRGKDMYRHHGFQISAFPLCTTWLYCPFQGGEREDLPKFALRDDRVVEVVGDAAGVHKEGIELIASHLRKVLEMEIVSHSKCKFFYRVMLFRTAGASIEECSWGYCYRTKTRGVLGKMTVEIVLGEMTVELLLKSKQLSDLGLSLQYMLEAIAPFMVQTMPTKLESATNASTISM</sequence>
<name>A0AAN9QIN4_PHACN</name>
<protein>
    <submittedName>
        <fullName evidence="1">Uncharacterized protein</fullName>
    </submittedName>
</protein>
<comment type="caution">
    <text evidence="1">The sequence shown here is derived from an EMBL/GenBank/DDBJ whole genome shotgun (WGS) entry which is preliminary data.</text>
</comment>
<evidence type="ECO:0000313" key="2">
    <source>
        <dbReference type="Proteomes" id="UP001374584"/>
    </source>
</evidence>
<organism evidence="1 2">
    <name type="scientific">Phaseolus coccineus</name>
    <name type="common">Scarlet runner bean</name>
    <name type="synonym">Phaseolus multiflorus</name>
    <dbReference type="NCBI Taxonomy" id="3886"/>
    <lineage>
        <taxon>Eukaryota</taxon>
        <taxon>Viridiplantae</taxon>
        <taxon>Streptophyta</taxon>
        <taxon>Embryophyta</taxon>
        <taxon>Tracheophyta</taxon>
        <taxon>Spermatophyta</taxon>
        <taxon>Magnoliopsida</taxon>
        <taxon>eudicotyledons</taxon>
        <taxon>Gunneridae</taxon>
        <taxon>Pentapetalae</taxon>
        <taxon>rosids</taxon>
        <taxon>fabids</taxon>
        <taxon>Fabales</taxon>
        <taxon>Fabaceae</taxon>
        <taxon>Papilionoideae</taxon>
        <taxon>50 kb inversion clade</taxon>
        <taxon>NPAAA clade</taxon>
        <taxon>indigoferoid/millettioid clade</taxon>
        <taxon>Phaseoleae</taxon>
        <taxon>Phaseolus</taxon>
    </lineage>
</organism>
<proteinExistence type="predicted"/>
<evidence type="ECO:0000313" key="1">
    <source>
        <dbReference type="EMBL" id="KAK7332853.1"/>
    </source>
</evidence>
<accession>A0AAN9QIN4</accession>
<gene>
    <name evidence="1" type="ORF">VNO80_29609</name>
</gene>
<keyword evidence="2" id="KW-1185">Reference proteome</keyword>
<reference evidence="1 2" key="1">
    <citation type="submission" date="2024-01" db="EMBL/GenBank/DDBJ databases">
        <title>The genomes of 5 underutilized Papilionoideae crops provide insights into root nodulation and disease resistanc.</title>
        <authorList>
            <person name="Jiang F."/>
        </authorList>
    </citation>
    <scope>NUCLEOTIDE SEQUENCE [LARGE SCALE GENOMIC DNA]</scope>
    <source>
        <strain evidence="1">JINMINGXINNONG_FW02</strain>
        <tissue evidence="1">Leaves</tissue>
    </source>
</reference>